<feature type="non-terminal residue" evidence="1">
    <location>
        <position position="1"/>
    </location>
</feature>
<sequence length="83" mass="9699">NDTDLTQSIIELLIASGTHTDCLDDQRRLPEQCAKHTKIRQLLHSKRSMSLKCQCTHLIISQEIQYESYLSETLKKFILLHQF</sequence>
<evidence type="ECO:0000313" key="1">
    <source>
        <dbReference type="EMBL" id="CAF1477737.1"/>
    </source>
</evidence>
<protein>
    <submittedName>
        <fullName evidence="1">Uncharacterized protein</fullName>
    </submittedName>
</protein>
<reference evidence="1" key="1">
    <citation type="submission" date="2021-02" db="EMBL/GenBank/DDBJ databases">
        <authorList>
            <person name="Nowell W R."/>
        </authorList>
    </citation>
    <scope>NUCLEOTIDE SEQUENCE</scope>
</reference>
<evidence type="ECO:0000313" key="2">
    <source>
        <dbReference type="Proteomes" id="UP000663828"/>
    </source>
</evidence>
<keyword evidence="2" id="KW-1185">Reference proteome</keyword>
<accession>A0A815RJT3</accession>
<name>A0A815RJT3_ADIRI</name>
<comment type="caution">
    <text evidence="1">The sequence shown here is derived from an EMBL/GenBank/DDBJ whole genome shotgun (WGS) entry which is preliminary data.</text>
</comment>
<dbReference type="AlphaFoldDB" id="A0A815RJT3"/>
<dbReference type="Proteomes" id="UP000663828">
    <property type="component" value="Unassembled WGS sequence"/>
</dbReference>
<gene>
    <name evidence="1" type="ORF">XAT740_LOCUS38352</name>
</gene>
<dbReference type="EMBL" id="CAJNOR010004133">
    <property type="protein sequence ID" value="CAF1477737.1"/>
    <property type="molecule type" value="Genomic_DNA"/>
</dbReference>
<proteinExistence type="predicted"/>
<organism evidence="1 2">
    <name type="scientific">Adineta ricciae</name>
    <name type="common">Rotifer</name>
    <dbReference type="NCBI Taxonomy" id="249248"/>
    <lineage>
        <taxon>Eukaryota</taxon>
        <taxon>Metazoa</taxon>
        <taxon>Spiralia</taxon>
        <taxon>Gnathifera</taxon>
        <taxon>Rotifera</taxon>
        <taxon>Eurotatoria</taxon>
        <taxon>Bdelloidea</taxon>
        <taxon>Adinetida</taxon>
        <taxon>Adinetidae</taxon>
        <taxon>Adineta</taxon>
    </lineage>
</organism>